<comment type="caution">
    <text evidence="2">The sequence shown here is derived from an EMBL/GenBank/DDBJ whole genome shotgun (WGS) entry which is preliminary data.</text>
</comment>
<evidence type="ECO:0000313" key="3">
    <source>
        <dbReference type="Proteomes" id="UP001139347"/>
    </source>
</evidence>
<dbReference type="EMBL" id="JALIRP010000005">
    <property type="protein sequence ID" value="MCJ8012764.1"/>
    <property type="molecule type" value="Genomic_DNA"/>
</dbReference>
<keyword evidence="1" id="KW-1133">Transmembrane helix</keyword>
<reference evidence="2" key="1">
    <citation type="submission" date="2022-04" db="EMBL/GenBank/DDBJ databases">
        <title>Paenibacillus mangrovi sp. nov., a novel endophytic bacterium isolated from bark of Kandelia candel.</title>
        <authorList>
            <person name="Tuo L."/>
        </authorList>
    </citation>
    <scope>NUCLEOTIDE SEQUENCE</scope>
    <source>
        <strain evidence="2">KQZ6P-2</strain>
    </source>
</reference>
<gene>
    <name evidence="2" type="ORF">MUG84_13585</name>
</gene>
<keyword evidence="3" id="KW-1185">Reference proteome</keyword>
<evidence type="ECO:0000256" key="1">
    <source>
        <dbReference type="SAM" id="Phobius"/>
    </source>
</evidence>
<dbReference type="AlphaFoldDB" id="A0A9X2B2N9"/>
<organism evidence="2 3">
    <name type="scientific">Paenibacillus mangrovi</name>
    <dbReference type="NCBI Taxonomy" id="2931978"/>
    <lineage>
        <taxon>Bacteria</taxon>
        <taxon>Bacillati</taxon>
        <taxon>Bacillota</taxon>
        <taxon>Bacilli</taxon>
        <taxon>Bacillales</taxon>
        <taxon>Paenibacillaceae</taxon>
        <taxon>Paenibacillus</taxon>
    </lineage>
</organism>
<proteinExistence type="predicted"/>
<keyword evidence="1" id="KW-0812">Transmembrane</keyword>
<dbReference type="RefSeq" id="WP_244725591.1">
    <property type="nucleotide sequence ID" value="NZ_JALIRP010000005.1"/>
</dbReference>
<name>A0A9X2B2N9_9BACL</name>
<protein>
    <submittedName>
        <fullName evidence="2">Uncharacterized protein</fullName>
    </submittedName>
</protein>
<keyword evidence="1" id="KW-0472">Membrane</keyword>
<dbReference type="Proteomes" id="UP001139347">
    <property type="component" value="Unassembled WGS sequence"/>
</dbReference>
<evidence type="ECO:0000313" key="2">
    <source>
        <dbReference type="EMBL" id="MCJ8012764.1"/>
    </source>
</evidence>
<accession>A0A9X2B2N9</accession>
<feature type="transmembrane region" description="Helical" evidence="1">
    <location>
        <begin position="6"/>
        <end position="25"/>
    </location>
</feature>
<sequence>MLTPLMWILTVYALAAVAVHVYHAWQRRKDTHLLHYILVTSNHERQIEWYIRAFGLYALITGKRLRLTVLDFHSSDDTLVIIERLEGIAGVEVSVSNDFSMLNHAGEPDATIIDLRNPHEAAHIPYV</sequence>